<keyword evidence="6" id="KW-0653">Protein transport</keyword>
<dbReference type="SMART" id="SM00312">
    <property type="entry name" value="PX"/>
    <property type="match status" value="1"/>
</dbReference>
<keyword evidence="3" id="KW-0813">Transport</keyword>
<evidence type="ECO:0000256" key="4">
    <source>
        <dbReference type="ARBA" id="ARBA00022490"/>
    </source>
</evidence>
<protein>
    <recommendedName>
        <fullName evidence="12">PX domain-containing protein</fullName>
    </recommendedName>
</protein>
<proteinExistence type="predicted"/>
<comment type="caution">
    <text evidence="13">The sequence shown here is derived from an EMBL/GenBank/DDBJ whole genome shotgun (WGS) entry which is preliminary data.</text>
</comment>
<feature type="domain" description="PX" evidence="12">
    <location>
        <begin position="111"/>
        <end position="228"/>
    </location>
</feature>
<evidence type="ECO:0000256" key="2">
    <source>
        <dbReference type="ARBA" id="ARBA00004514"/>
    </source>
</evidence>
<keyword evidence="8" id="KW-0472">Membrane</keyword>
<evidence type="ECO:0000256" key="8">
    <source>
        <dbReference type="ARBA" id="ARBA00023136"/>
    </source>
</evidence>
<keyword evidence="5" id="KW-0967">Endosome</keyword>
<dbReference type="PANTHER" id="PTHR46856:SF3">
    <property type="entry name" value="PX DOMAIN-CONTAINING PROTEIN EREX"/>
    <property type="match status" value="1"/>
</dbReference>
<dbReference type="Gene3D" id="3.30.1520.10">
    <property type="entry name" value="Phox-like domain"/>
    <property type="match status" value="1"/>
</dbReference>
<keyword evidence="4" id="KW-0963">Cytoplasm</keyword>
<evidence type="ECO:0000256" key="11">
    <source>
        <dbReference type="SAM" id="MobiDB-lite"/>
    </source>
</evidence>
<evidence type="ECO:0000259" key="12">
    <source>
        <dbReference type="PROSITE" id="PS50195"/>
    </source>
</evidence>
<evidence type="ECO:0000256" key="3">
    <source>
        <dbReference type="ARBA" id="ARBA00022448"/>
    </source>
</evidence>
<dbReference type="InterPro" id="IPR001683">
    <property type="entry name" value="PX_dom"/>
</dbReference>
<dbReference type="GO" id="GO:0015031">
    <property type="term" value="P:protein transport"/>
    <property type="evidence" value="ECO:0007669"/>
    <property type="project" value="UniProtKB-KW"/>
</dbReference>
<sequence>MNLYTHDLSLFDFTGLSDPIIDPISLSHHHHPSYLVSSSSTTHLYDHHKADGPSSNSSDGKAVISKPESPPRHRHDGTSPLPLGMDWSLPPRKWDGRDSIWPHDPHTGWSYCVTVPSWVLLPSSRGSNVVTFYRVQIGIQSPEGVTITRGILRRFSDFLKLLSDLRKAFPLKTLPPPPPKKVLRLKSRRLLEERRCALEDWMEKLLSDIEVSRSASIGTFLELEAAARLFFDDAYQQLLDATSSFSGMITTPLFQANSDISLLAGSSLITSDHGNYSRDEISELGNPGYEEDYNFDADVKSSTCESNIDDHLAANAKDSILNRSLENLQGFSWRKVLHGREIGKSKPVETVSKALPFHSDGPQTFPELEYQGLDGHLRRLSSDSIGSDLTSIRASEVSNLGLNEFFGDDSLDFPEGAETSGSDVHASSNLHLPRDALVVLPAYERTKLNRVLDTVQRRLTTAKTDMEDLIARGNQEVALRQFLTTKVKDLEMDLETTRTNCKDNMQQAVFTERERFNQMQWDVEELRRQCLELEIKLKYEQDEKSHVESTKAALIQENELLLHQLDVAREELENLHKNHEELELKSKADIKLLVKEVKSLRGSQLELKQELSRLMKEKIEIERVLQKEKQRMEYVNTSNTKLLHECEILRNRLQECSVNFLIEEEDKLVVETSSPSDAIDLLTTSDNRIGLLLAEAQLLAQDVENSLHKSDETRNNNGNDGAYDDPRKMLTEIFIDNARLRMQVNSVIRYTLSTIAKSDKEEEEEEGPFRNTVLSKFLER</sequence>
<dbReference type="AlphaFoldDB" id="A0AAV8U7M1"/>
<feature type="coiled-coil region" evidence="10">
    <location>
        <begin position="516"/>
        <end position="631"/>
    </location>
</feature>
<dbReference type="InterPro" id="IPR044588">
    <property type="entry name" value="EREX-like"/>
</dbReference>
<dbReference type="SUPFAM" id="SSF64268">
    <property type="entry name" value="PX domain"/>
    <property type="match status" value="1"/>
</dbReference>
<evidence type="ECO:0000256" key="7">
    <source>
        <dbReference type="ARBA" id="ARBA00023054"/>
    </source>
</evidence>
<dbReference type="EMBL" id="JAIWQS010000001">
    <property type="protein sequence ID" value="KAJ8774089.1"/>
    <property type="molecule type" value="Genomic_DNA"/>
</dbReference>
<dbReference type="GO" id="GO:0005829">
    <property type="term" value="C:cytosol"/>
    <property type="evidence" value="ECO:0007669"/>
    <property type="project" value="UniProtKB-SubCell"/>
</dbReference>
<evidence type="ECO:0000256" key="6">
    <source>
        <dbReference type="ARBA" id="ARBA00022927"/>
    </source>
</evidence>
<dbReference type="PROSITE" id="PS50195">
    <property type="entry name" value="PX"/>
    <property type="match status" value="1"/>
</dbReference>
<evidence type="ECO:0000256" key="10">
    <source>
        <dbReference type="SAM" id="Coils"/>
    </source>
</evidence>
<dbReference type="Proteomes" id="UP001159364">
    <property type="component" value="Linkage Group LG01"/>
</dbReference>
<name>A0AAV8U7M1_9ROSI</name>
<dbReference type="PANTHER" id="PTHR46856">
    <property type="entry name" value="PX DOMAIN-CONTAINING PROTEIN EREL1-RELATED"/>
    <property type="match status" value="1"/>
</dbReference>
<evidence type="ECO:0000256" key="5">
    <source>
        <dbReference type="ARBA" id="ARBA00022753"/>
    </source>
</evidence>
<dbReference type="GO" id="GO:0010008">
    <property type="term" value="C:endosome membrane"/>
    <property type="evidence" value="ECO:0007669"/>
    <property type="project" value="UniProtKB-SubCell"/>
</dbReference>
<organism evidence="13 14">
    <name type="scientific">Erythroxylum novogranatense</name>
    <dbReference type="NCBI Taxonomy" id="1862640"/>
    <lineage>
        <taxon>Eukaryota</taxon>
        <taxon>Viridiplantae</taxon>
        <taxon>Streptophyta</taxon>
        <taxon>Embryophyta</taxon>
        <taxon>Tracheophyta</taxon>
        <taxon>Spermatophyta</taxon>
        <taxon>Magnoliopsida</taxon>
        <taxon>eudicotyledons</taxon>
        <taxon>Gunneridae</taxon>
        <taxon>Pentapetalae</taxon>
        <taxon>rosids</taxon>
        <taxon>fabids</taxon>
        <taxon>Malpighiales</taxon>
        <taxon>Erythroxylaceae</taxon>
        <taxon>Erythroxylum</taxon>
    </lineage>
</organism>
<feature type="region of interest" description="Disordered" evidence="11">
    <location>
        <begin position="45"/>
        <end position="83"/>
    </location>
</feature>
<dbReference type="GO" id="GO:0035091">
    <property type="term" value="F:phosphatidylinositol binding"/>
    <property type="evidence" value="ECO:0007669"/>
    <property type="project" value="InterPro"/>
</dbReference>
<accession>A0AAV8U7M1</accession>
<dbReference type="Pfam" id="PF00787">
    <property type="entry name" value="PX"/>
    <property type="match status" value="1"/>
</dbReference>
<evidence type="ECO:0000256" key="1">
    <source>
        <dbReference type="ARBA" id="ARBA00004481"/>
    </source>
</evidence>
<evidence type="ECO:0000313" key="13">
    <source>
        <dbReference type="EMBL" id="KAJ8774089.1"/>
    </source>
</evidence>
<evidence type="ECO:0000256" key="9">
    <source>
        <dbReference type="ARBA" id="ARBA00055681"/>
    </source>
</evidence>
<keyword evidence="7 10" id="KW-0175">Coiled coil</keyword>
<comment type="subcellular location">
    <subcellularLocation>
        <location evidence="2">Cytoplasm</location>
        <location evidence="2">Cytosol</location>
    </subcellularLocation>
    <subcellularLocation>
        <location evidence="1">Endosome membrane</location>
        <topology evidence="1">Peripheral membrane protein</topology>
    </subcellularLocation>
</comment>
<dbReference type="FunFam" id="3.30.1520.10:FF:000060">
    <property type="entry name" value="Phox (PX) domain-containing protein"/>
    <property type="match status" value="1"/>
</dbReference>
<evidence type="ECO:0000313" key="14">
    <source>
        <dbReference type="Proteomes" id="UP001159364"/>
    </source>
</evidence>
<keyword evidence="14" id="KW-1185">Reference proteome</keyword>
<dbReference type="InterPro" id="IPR036871">
    <property type="entry name" value="PX_dom_sf"/>
</dbReference>
<reference evidence="13 14" key="1">
    <citation type="submission" date="2021-09" db="EMBL/GenBank/DDBJ databases">
        <title>Genomic insights and catalytic innovation underlie evolution of tropane alkaloids biosynthesis.</title>
        <authorList>
            <person name="Wang Y.-J."/>
            <person name="Tian T."/>
            <person name="Huang J.-P."/>
            <person name="Huang S.-X."/>
        </authorList>
    </citation>
    <scope>NUCLEOTIDE SEQUENCE [LARGE SCALE GENOMIC DNA]</scope>
    <source>
        <strain evidence="13">KIB-2018</strain>
        <tissue evidence="13">Leaf</tissue>
    </source>
</reference>
<gene>
    <name evidence="13" type="ORF">K2173_009520</name>
</gene>
<comment type="function">
    <text evidence="9">Acts as an effector of RABF2A and RABF2B. Involved in vacuolar transport of storage proteins. Regulates membrane trafficking to protein storage vacuoles (PSVs). Binds specifically to phosphatidylinositol 3-monophosphate (PtdIns3P).</text>
</comment>